<proteinExistence type="predicted"/>
<organism evidence="2 3">
    <name type="scientific">Gigaspora rosea</name>
    <dbReference type="NCBI Taxonomy" id="44941"/>
    <lineage>
        <taxon>Eukaryota</taxon>
        <taxon>Fungi</taxon>
        <taxon>Fungi incertae sedis</taxon>
        <taxon>Mucoromycota</taxon>
        <taxon>Glomeromycotina</taxon>
        <taxon>Glomeromycetes</taxon>
        <taxon>Diversisporales</taxon>
        <taxon>Gigasporaceae</taxon>
        <taxon>Gigaspora</taxon>
    </lineage>
</organism>
<protein>
    <submittedName>
        <fullName evidence="2">Uncharacterized protein</fullName>
    </submittedName>
</protein>
<evidence type="ECO:0000256" key="1">
    <source>
        <dbReference type="SAM" id="MobiDB-lite"/>
    </source>
</evidence>
<dbReference type="Proteomes" id="UP000266673">
    <property type="component" value="Unassembled WGS sequence"/>
</dbReference>
<reference evidence="2 3" key="1">
    <citation type="submission" date="2018-06" db="EMBL/GenBank/DDBJ databases">
        <title>Comparative genomics reveals the genomic features of Rhizophagus irregularis, R. cerebriforme, R. diaphanum and Gigaspora rosea, and their symbiotic lifestyle signature.</title>
        <authorList>
            <person name="Morin E."/>
            <person name="San Clemente H."/>
            <person name="Chen E.C.H."/>
            <person name="De La Providencia I."/>
            <person name="Hainaut M."/>
            <person name="Kuo A."/>
            <person name="Kohler A."/>
            <person name="Murat C."/>
            <person name="Tang N."/>
            <person name="Roy S."/>
            <person name="Loubradou J."/>
            <person name="Henrissat B."/>
            <person name="Grigoriev I.V."/>
            <person name="Corradi N."/>
            <person name="Roux C."/>
            <person name="Martin F.M."/>
        </authorList>
    </citation>
    <scope>NUCLEOTIDE SEQUENCE [LARGE SCALE GENOMIC DNA]</scope>
    <source>
        <strain evidence="2 3">DAOM 194757</strain>
    </source>
</reference>
<evidence type="ECO:0000313" key="3">
    <source>
        <dbReference type="Proteomes" id="UP000266673"/>
    </source>
</evidence>
<dbReference type="EMBL" id="QKWP01000114">
    <property type="protein sequence ID" value="RIB26980.1"/>
    <property type="molecule type" value="Genomic_DNA"/>
</dbReference>
<name>A0A397VWK2_9GLOM</name>
<keyword evidence="3" id="KW-1185">Reference proteome</keyword>
<comment type="caution">
    <text evidence="2">The sequence shown here is derived from an EMBL/GenBank/DDBJ whole genome shotgun (WGS) entry which is preliminary data.</text>
</comment>
<dbReference type="OrthoDB" id="10537909at2759"/>
<gene>
    <name evidence="2" type="ORF">C2G38_2029734</name>
</gene>
<dbReference type="AlphaFoldDB" id="A0A397VWK2"/>
<sequence>MIRPQETLIFIIRQMEITFHIYVNDINYVSTHFASKNKEHVSTELPLANTTRSKLMNIHQKVTSKFDDLTENNLLKRKKPEEFDNTENTVDNNVDDVKDHQPKTEEPFPVNQDSEKILSISKVLGKNSKCLT</sequence>
<evidence type="ECO:0000313" key="2">
    <source>
        <dbReference type="EMBL" id="RIB26980.1"/>
    </source>
</evidence>
<feature type="compositionally biased region" description="Basic and acidic residues" evidence="1">
    <location>
        <begin position="95"/>
        <end position="106"/>
    </location>
</feature>
<accession>A0A397VWK2</accession>
<feature type="region of interest" description="Disordered" evidence="1">
    <location>
        <begin position="78"/>
        <end position="112"/>
    </location>
</feature>